<evidence type="ECO:0000256" key="7">
    <source>
        <dbReference type="ARBA" id="ARBA00022840"/>
    </source>
</evidence>
<reference evidence="14 15" key="1">
    <citation type="journal article" date="2016" name="Nat. Commun.">
        <title>Thousands of microbial genomes shed light on interconnected biogeochemical processes in an aquifer system.</title>
        <authorList>
            <person name="Anantharaman K."/>
            <person name="Brown C.T."/>
            <person name="Hug L.A."/>
            <person name="Sharon I."/>
            <person name="Castelle C.J."/>
            <person name="Probst A.J."/>
            <person name="Thomas B.C."/>
            <person name="Singh A."/>
            <person name="Wilkins M.J."/>
            <person name="Karaoz U."/>
            <person name="Brodie E.L."/>
            <person name="Williams K.H."/>
            <person name="Hubbard S.S."/>
            <person name="Banfield J.F."/>
        </authorList>
    </citation>
    <scope>NUCLEOTIDE SEQUENCE [LARGE SCALE GENOMIC DNA]</scope>
</reference>
<sequence>MQIYSYSSAIRYLESLIPGKGRKERVYTLDRIWRLLELIGNPQNSFKSIHVGGTSGKGSTAYMAAAILEEAGYRVGLHISPHLEKINERMQFNGKSIPDKHFSVLVQWIKPYVERVGRESDFEKPSYFEVLVALSFEYFKRKKADIAVVEVGLGGALDATNVIKPEVAIITNVDLDHTEILGNTIEKIAQDKVGIIKERIEVITAARQKSVLEIIKKRCKEKNARLTIIKKHPNVPPLRPLGEHQKVNAACAIEAIKRIKEKRLKIKEERVKKALINLTIPGRLELVRSLILNHKSLILILDGAHNPAKMKSLVAALKKLYVKKKFTFVFAAKKGKDAEAMLRLLVPIAEKFIFTGFGATTDFGKNQSMSPEELVKILKKINPKISAEIKKTSKSAIISLILNPLSSIHNVCVTGSLYLVGEVRTLICQKNKV</sequence>
<dbReference type="GO" id="GO:0005737">
    <property type="term" value="C:cytoplasm"/>
    <property type="evidence" value="ECO:0007669"/>
    <property type="project" value="TreeGrafter"/>
</dbReference>
<dbReference type="GO" id="GO:0004326">
    <property type="term" value="F:tetrahydrofolylpolyglutamate synthase activity"/>
    <property type="evidence" value="ECO:0007669"/>
    <property type="project" value="UniProtKB-EC"/>
</dbReference>
<comment type="caution">
    <text evidence="14">The sequence shown here is derived from an EMBL/GenBank/DDBJ whole genome shotgun (WGS) entry which is preliminary data.</text>
</comment>
<dbReference type="Pfam" id="PF02875">
    <property type="entry name" value="Mur_ligase_C"/>
    <property type="match status" value="1"/>
</dbReference>
<evidence type="ECO:0000256" key="10">
    <source>
        <dbReference type="ARBA" id="ARBA00047493"/>
    </source>
</evidence>
<dbReference type="InterPro" id="IPR004101">
    <property type="entry name" value="Mur_ligase_C"/>
</dbReference>
<feature type="domain" description="Mur ligase C-terminal" evidence="12">
    <location>
        <begin position="282"/>
        <end position="415"/>
    </location>
</feature>
<organism evidence="14 15">
    <name type="scientific">Candidatus Jorgensenbacteria bacterium RIFCSPLOWO2_01_FULL_45_25b</name>
    <dbReference type="NCBI Taxonomy" id="1798471"/>
    <lineage>
        <taxon>Bacteria</taxon>
        <taxon>Candidatus Joergenseniibacteriota</taxon>
    </lineage>
</organism>
<keyword evidence="4 11" id="KW-0436">Ligase</keyword>
<evidence type="ECO:0000256" key="2">
    <source>
        <dbReference type="ARBA" id="ARBA00008276"/>
    </source>
</evidence>
<protein>
    <recommendedName>
        <fullName evidence="3">tetrahydrofolate synthase</fullName>
        <ecNumber evidence="3">6.3.2.17</ecNumber>
    </recommendedName>
    <alternativeName>
        <fullName evidence="9">Tetrahydrofolylpolyglutamate synthase</fullName>
    </alternativeName>
</protein>
<dbReference type="InterPro" id="IPR013221">
    <property type="entry name" value="Mur_ligase_cen"/>
</dbReference>
<dbReference type="PANTHER" id="PTHR11136:SF0">
    <property type="entry name" value="DIHYDROFOLATE SYNTHETASE-RELATED"/>
    <property type="match status" value="1"/>
</dbReference>
<dbReference type="EMBL" id="MFKK01000002">
    <property type="protein sequence ID" value="OGG42451.1"/>
    <property type="molecule type" value="Genomic_DNA"/>
</dbReference>
<evidence type="ECO:0000256" key="11">
    <source>
        <dbReference type="PIRNR" id="PIRNR001563"/>
    </source>
</evidence>
<comment type="similarity">
    <text evidence="2 11">Belongs to the folylpolyglutamate synthase family.</text>
</comment>
<evidence type="ECO:0000256" key="1">
    <source>
        <dbReference type="ARBA" id="ARBA00001946"/>
    </source>
</evidence>
<evidence type="ECO:0000259" key="12">
    <source>
        <dbReference type="Pfam" id="PF02875"/>
    </source>
</evidence>
<evidence type="ECO:0000256" key="5">
    <source>
        <dbReference type="ARBA" id="ARBA00022723"/>
    </source>
</evidence>
<evidence type="ECO:0000256" key="4">
    <source>
        <dbReference type="ARBA" id="ARBA00022598"/>
    </source>
</evidence>
<dbReference type="GO" id="GO:0008841">
    <property type="term" value="F:dihydrofolate synthase activity"/>
    <property type="evidence" value="ECO:0007669"/>
    <property type="project" value="TreeGrafter"/>
</dbReference>
<evidence type="ECO:0000256" key="6">
    <source>
        <dbReference type="ARBA" id="ARBA00022741"/>
    </source>
</evidence>
<dbReference type="NCBIfam" id="TIGR01499">
    <property type="entry name" value="folC"/>
    <property type="match status" value="1"/>
</dbReference>
<name>A0A1F6BZW4_9BACT</name>
<keyword evidence="8" id="KW-0460">Magnesium</keyword>
<dbReference type="PANTHER" id="PTHR11136">
    <property type="entry name" value="FOLYLPOLYGLUTAMATE SYNTHASE-RELATED"/>
    <property type="match status" value="1"/>
</dbReference>
<feature type="domain" description="Mur ligase central" evidence="13">
    <location>
        <begin position="51"/>
        <end position="225"/>
    </location>
</feature>
<keyword evidence="5" id="KW-0479">Metal-binding</keyword>
<accession>A0A1F6BZW4</accession>
<evidence type="ECO:0000256" key="3">
    <source>
        <dbReference type="ARBA" id="ARBA00013025"/>
    </source>
</evidence>
<evidence type="ECO:0000256" key="9">
    <source>
        <dbReference type="ARBA" id="ARBA00030592"/>
    </source>
</evidence>
<evidence type="ECO:0000313" key="14">
    <source>
        <dbReference type="EMBL" id="OGG42451.1"/>
    </source>
</evidence>
<dbReference type="Gene3D" id="3.90.190.20">
    <property type="entry name" value="Mur ligase, C-terminal domain"/>
    <property type="match status" value="1"/>
</dbReference>
<dbReference type="SUPFAM" id="SSF53244">
    <property type="entry name" value="MurD-like peptide ligases, peptide-binding domain"/>
    <property type="match status" value="1"/>
</dbReference>
<dbReference type="GO" id="GO:0005524">
    <property type="term" value="F:ATP binding"/>
    <property type="evidence" value="ECO:0007669"/>
    <property type="project" value="UniProtKB-KW"/>
</dbReference>
<dbReference type="PIRSF" id="PIRSF001563">
    <property type="entry name" value="Folylpolyglu_synth"/>
    <property type="match status" value="1"/>
</dbReference>
<comment type="cofactor">
    <cofactor evidence="1">
        <name>Mg(2+)</name>
        <dbReference type="ChEBI" id="CHEBI:18420"/>
    </cofactor>
</comment>
<dbReference type="InterPro" id="IPR001645">
    <property type="entry name" value="Folylpolyglutamate_synth"/>
</dbReference>
<dbReference type="InterPro" id="IPR018109">
    <property type="entry name" value="Folylpolyglutamate_synth_CS"/>
</dbReference>
<dbReference type="Proteomes" id="UP000176996">
    <property type="component" value="Unassembled WGS sequence"/>
</dbReference>
<dbReference type="STRING" id="1798471.A3A21_02565"/>
<keyword evidence="6 11" id="KW-0547">Nucleotide-binding</keyword>
<evidence type="ECO:0000313" key="15">
    <source>
        <dbReference type="Proteomes" id="UP000176996"/>
    </source>
</evidence>
<dbReference type="GO" id="GO:0046872">
    <property type="term" value="F:metal ion binding"/>
    <property type="evidence" value="ECO:0007669"/>
    <property type="project" value="UniProtKB-KW"/>
</dbReference>
<dbReference type="FunFam" id="3.40.1190.10:FF:000011">
    <property type="entry name" value="Folylpolyglutamate synthase/dihydrofolate synthase"/>
    <property type="match status" value="1"/>
</dbReference>
<comment type="catalytic activity">
    <reaction evidence="10">
        <text>(6S)-5,6,7,8-tetrahydrofolyl-(gamma-L-Glu)(n) + L-glutamate + ATP = (6S)-5,6,7,8-tetrahydrofolyl-(gamma-L-Glu)(n+1) + ADP + phosphate + H(+)</text>
        <dbReference type="Rhea" id="RHEA:10580"/>
        <dbReference type="Rhea" id="RHEA-COMP:14738"/>
        <dbReference type="Rhea" id="RHEA-COMP:14740"/>
        <dbReference type="ChEBI" id="CHEBI:15378"/>
        <dbReference type="ChEBI" id="CHEBI:29985"/>
        <dbReference type="ChEBI" id="CHEBI:30616"/>
        <dbReference type="ChEBI" id="CHEBI:43474"/>
        <dbReference type="ChEBI" id="CHEBI:141005"/>
        <dbReference type="ChEBI" id="CHEBI:456216"/>
        <dbReference type="EC" id="6.3.2.17"/>
    </reaction>
</comment>
<dbReference type="AlphaFoldDB" id="A0A1F6BZW4"/>
<dbReference type="Pfam" id="PF08245">
    <property type="entry name" value="Mur_ligase_M"/>
    <property type="match status" value="1"/>
</dbReference>
<evidence type="ECO:0000256" key="8">
    <source>
        <dbReference type="ARBA" id="ARBA00022842"/>
    </source>
</evidence>
<proteinExistence type="inferred from homology"/>
<dbReference type="EC" id="6.3.2.17" evidence="3"/>
<dbReference type="InterPro" id="IPR036565">
    <property type="entry name" value="Mur-like_cat_sf"/>
</dbReference>
<dbReference type="SUPFAM" id="SSF53623">
    <property type="entry name" value="MurD-like peptide ligases, catalytic domain"/>
    <property type="match status" value="1"/>
</dbReference>
<gene>
    <name evidence="14" type="ORF">A3A21_02565</name>
</gene>
<dbReference type="Gene3D" id="3.40.1190.10">
    <property type="entry name" value="Mur-like, catalytic domain"/>
    <property type="match status" value="1"/>
</dbReference>
<dbReference type="InterPro" id="IPR036615">
    <property type="entry name" value="Mur_ligase_C_dom_sf"/>
</dbReference>
<evidence type="ECO:0000259" key="13">
    <source>
        <dbReference type="Pfam" id="PF08245"/>
    </source>
</evidence>
<dbReference type="PROSITE" id="PS01012">
    <property type="entry name" value="FOLYLPOLYGLU_SYNT_2"/>
    <property type="match status" value="1"/>
</dbReference>
<keyword evidence="7 11" id="KW-0067">ATP-binding</keyword>